<evidence type="ECO:0000259" key="1">
    <source>
        <dbReference type="Pfam" id="PF13472"/>
    </source>
</evidence>
<sequence>MRRRALSALPAVLLLGSCFPRDEAAPARNGGRAQAGTGTPYLPLYAALAALEDGQGDGQLTALQIGDSHTAADGFSGRMRELFQARFGDAGRGMLPPGIPFAAYRPAQVEVTAQGWHTLSSFGRAAAPGPFGLSGLRQRAEGTAEMTLTARTPGGVCRVWVEALGQPGGGTLELRADTGASVSLATAAAPAPGPGGAIGRAPLWLDLKAGPAAKAVVLRAGGDGPVDVLSWGAANGRRGVSYANLGTIGATIDLVGRWDADLIAAELARLQPALLLVAFGSNEGFDDNIDPHAYERRYANRLQTLRRAWPAAAAAVLGPPDGARRARAGHAGEACPGQSAWVRPPRLDAVRAAQRRVATATGSGFWDWSAAMGGACSILAWAESVPPRAAPDRLHLLRPGYRATAEALFEDIMRGYDRYRGLPGKAG</sequence>
<protein>
    <recommendedName>
        <fullName evidence="1">SGNH hydrolase-type esterase domain-containing protein</fullName>
    </recommendedName>
</protein>
<dbReference type="OrthoDB" id="7985403at2"/>
<feature type="domain" description="SGNH hydrolase-type esterase" evidence="1">
    <location>
        <begin position="236"/>
        <end position="403"/>
    </location>
</feature>
<dbReference type="PROSITE" id="PS51257">
    <property type="entry name" value="PROKAR_LIPOPROTEIN"/>
    <property type="match status" value="1"/>
</dbReference>
<gene>
    <name evidence="2" type="ORF">F1189_10950</name>
</gene>
<dbReference type="InterPro" id="IPR013830">
    <property type="entry name" value="SGNH_hydro"/>
</dbReference>
<organism evidence="2 3">
    <name type="scientific">Rhodovastum atsumiense</name>
    <dbReference type="NCBI Taxonomy" id="504468"/>
    <lineage>
        <taxon>Bacteria</taxon>
        <taxon>Pseudomonadati</taxon>
        <taxon>Pseudomonadota</taxon>
        <taxon>Alphaproteobacteria</taxon>
        <taxon>Acetobacterales</taxon>
        <taxon>Acetobacteraceae</taxon>
        <taxon>Rhodovastum</taxon>
    </lineage>
</organism>
<evidence type="ECO:0000313" key="2">
    <source>
        <dbReference type="EMBL" id="KAA5612173.1"/>
    </source>
</evidence>
<dbReference type="Gene3D" id="3.40.50.1110">
    <property type="entry name" value="SGNH hydrolase"/>
    <property type="match status" value="1"/>
</dbReference>
<dbReference type="AlphaFoldDB" id="A0A5M6IV34"/>
<comment type="caution">
    <text evidence="2">The sequence shown here is derived from an EMBL/GenBank/DDBJ whole genome shotgun (WGS) entry which is preliminary data.</text>
</comment>
<dbReference type="Proteomes" id="UP000325255">
    <property type="component" value="Unassembled WGS sequence"/>
</dbReference>
<reference evidence="2 3" key="1">
    <citation type="submission" date="2019-09" db="EMBL/GenBank/DDBJ databases">
        <title>Genome sequence of Rhodovastum atsumiense, a diverse member of the Acetobacteraceae family of non-sulfur purple photosynthetic bacteria.</title>
        <authorList>
            <person name="Meyer T."/>
            <person name="Kyndt J."/>
        </authorList>
    </citation>
    <scope>NUCLEOTIDE SEQUENCE [LARGE SCALE GENOMIC DNA]</scope>
    <source>
        <strain evidence="2 3">DSM 21279</strain>
    </source>
</reference>
<dbReference type="InterPro" id="IPR036514">
    <property type="entry name" value="SGNH_hydro_sf"/>
</dbReference>
<name>A0A5M6IV34_9PROT</name>
<dbReference type="EMBL" id="VWPK01000014">
    <property type="protein sequence ID" value="KAA5612173.1"/>
    <property type="molecule type" value="Genomic_DNA"/>
</dbReference>
<dbReference type="Pfam" id="PF13472">
    <property type="entry name" value="Lipase_GDSL_2"/>
    <property type="match status" value="1"/>
</dbReference>
<dbReference type="RefSeq" id="WP_150040781.1">
    <property type="nucleotide sequence ID" value="NZ_OW485601.1"/>
</dbReference>
<evidence type="ECO:0000313" key="3">
    <source>
        <dbReference type="Proteomes" id="UP000325255"/>
    </source>
</evidence>
<dbReference type="Gene3D" id="2.60.120.1360">
    <property type="match status" value="1"/>
</dbReference>
<dbReference type="SUPFAM" id="SSF52266">
    <property type="entry name" value="SGNH hydrolase"/>
    <property type="match status" value="1"/>
</dbReference>
<dbReference type="GO" id="GO:0016788">
    <property type="term" value="F:hydrolase activity, acting on ester bonds"/>
    <property type="evidence" value="ECO:0007669"/>
    <property type="project" value="UniProtKB-ARBA"/>
</dbReference>
<proteinExistence type="predicted"/>
<accession>A0A5M6IV34</accession>
<keyword evidence="3" id="KW-1185">Reference proteome</keyword>